<dbReference type="AlphaFoldDB" id="A0A1W2ELC1"/>
<feature type="chain" id="PRO_5012574289" description="Zinc resistance-associated protein" evidence="1">
    <location>
        <begin position="25"/>
        <end position="133"/>
    </location>
</feature>
<evidence type="ECO:0008006" key="4">
    <source>
        <dbReference type="Google" id="ProtNLM"/>
    </source>
</evidence>
<reference evidence="2 3" key="1">
    <citation type="submission" date="2017-04" db="EMBL/GenBank/DDBJ databases">
        <authorList>
            <person name="Afonso C.L."/>
            <person name="Miller P.J."/>
            <person name="Scott M.A."/>
            <person name="Spackman E."/>
            <person name="Goraichik I."/>
            <person name="Dimitrov K.M."/>
            <person name="Suarez D.L."/>
            <person name="Swayne D.E."/>
        </authorList>
    </citation>
    <scope>NUCLEOTIDE SEQUENCE [LARGE SCALE GENOMIC DNA]</scope>
    <source>
        <strain evidence="2 3">DSM 5090</strain>
    </source>
</reference>
<dbReference type="EMBL" id="FWXI01000025">
    <property type="protein sequence ID" value="SMD09928.1"/>
    <property type="molecule type" value="Genomic_DNA"/>
</dbReference>
<dbReference type="RefSeq" id="WP_084577946.1">
    <property type="nucleotide sequence ID" value="NZ_CP155572.1"/>
</dbReference>
<accession>A0A1W2ELC1</accession>
<evidence type="ECO:0000256" key="1">
    <source>
        <dbReference type="SAM" id="SignalP"/>
    </source>
</evidence>
<dbReference type="OrthoDB" id="1681893at2"/>
<sequence>MKKITIFALIGILVLSLAGAVALAAPGGNPGMFCPPFGPAGQQANLTDEQKAQIATWQKEMLEHKKQVLQKEVEWGWITQAQADEHIAFMEQQQKDGKPGMGMGHRRGHGMGPGQGMGPMQGCYGNANVPVQQ</sequence>
<feature type="signal peptide" evidence="1">
    <location>
        <begin position="1"/>
        <end position="24"/>
    </location>
</feature>
<dbReference type="STRING" id="112901.SAMN04488500_12540"/>
<protein>
    <recommendedName>
        <fullName evidence="4">Zinc resistance-associated protein</fullName>
    </recommendedName>
</protein>
<dbReference type="Proteomes" id="UP000192738">
    <property type="component" value="Unassembled WGS sequence"/>
</dbReference>
<organism evidence="2 3">
    <name type="scientific">Sporomusa malonica</name>
    <dbReference type="NCBI Taxonomy" id="112901"/>
    <lineage>
        <taxon>Bacteria</taxon>
        <taxon>Bacillati</taxon>
        <taxon>Bacillota</taxon>
        <taxon>Negativicutes</taxon>
        <taxon>Selenomonadales</taxon>
        <taxon>Sporomusaceae</taxon>
        <taxon>Sporomusa</taxon>
    </lineage>
</organism>
<dbReference type="InterPro" id="IPR024485">
    <property type="entry name" value="DUF2680"/>
</dbReference>
<keyword evidence="3" id="KW-1185">Reference proteome</keyword>
<keyword evidence="1" id="KW-0732">Signal</keyword>
<gene>
    <name evidence="2" type="ORF">SAMN04488500_12540</name>
</gene>
<dbReference type="Pfam" id="PF10925">
    <property type="entry name" value="DUF2680"/>
    <property type="match status" value="1"/>
</dbReference>
<evidence type="ECO:0000313" key="3">
    <source>
        <dbReference type="Proteomes" id="UP000192738"/>
    </source>
</evidence>
<evidence type="ECO:0000313" key="2">
    <source>
        <dbReference type="EMBL" id="SMD09928.1"/>
    </source>
</evidence>
<proteinExistence type="predicted"/>
<name>A0A1W2ELC1_9FIRM</name>